<feature type="transmembrane region" description="Helical" evidence="6">
    <location>
        <begin position="290"/>
        <end position="308"/>
    </location>
</feature>
<evidence type="ECO:0000256" key="4">
    <source>
        <dbReference type="ARBA" id="ARBA00022989"/>
    </source>
</evidence>
<comment type="caution">
    <text evidence="7">The sequence shown here is derived from an EMBL/GenBank/DDBJ whole genome shotgun (WGS) entry which is preliminary data.</text>
</comment>
<dbReference type="EMBL" id="SHKP01000004">
    <property type="protein sequence ID" value="RZU02661.1"/>
    <property type="molecule type" value="Genomic_DNA"/>
</dbReference>
<evidence type="ECO:0000256" key="2">
    <source>
        <dbReference type="ARBA" id="ARBA00022475"/>
    </source>
</evidence>
<dbReference type="PANTHER" id="PTHR11048">
    <property type="entry name" value="PRENYLTRANSFERASES"/>
    <property type="match status" value="1"/>
</dbReference>
<keyword evidence="7" id="KW-0808">Transferase</keyword>
<evidence type="ECO:0000256" key="5">
    <source>
        <dbReference type="ARBA" id="ARBA00023136"/>
    </source>
</evidence>
<dbReference type="GO" id="GO:0005886">
    <property type="term" value="C:plasma membrane"/>
    <property type="evidence" value="ECO:0007669"/>
    <property type="project" value="TreeGrafter"/>
</dbReference>
<keyword evidence="3 6" id="KW-0812">Transmembrane</keyword>
<dbReference type="InterPro" id="IPR000537">
    <property type="entry name" value="UbiA_prenyltransferase"/>
</dbReference>
<feature type="transmembrane region" description="Helical" evidence="6">
    <location>
        <begin position="340"/>
        <end position="357"/>
    </location>
</feature>
<dbReference type="PANTHER" id="PTHR11048:SF5">
    <property type="entry name" value="DECAPRENYL-PHOSPHATE PHOSPHORIBOSYLTRANSFERASE"/>
    <property type="match status" value="1"/>
</dbReference>
<dbReference type="GO" id="GO:0009247">
    <property type="term" value="P:glycolipid biosynthetic process"/>
    <property type="evidence" value="ECO:0007669"/>
    <property type="project" value="TreeGrafter"/>
</dbReference>
<keyword evidence="5 6" id="KW-0472">Membrane</keyword>
<dbReference type="RefSeq" id="WP_130430403.1">
    <property type="nucleotide sequence ID" value="NZ_SHKP01000004.1"/>
</dbReference>
<evidence type="ECO:0000256" key="3">
    <source>
        <dbReference type="ARBA" id="ARBA00022692"/>
    </source>
</evidence>
<gene>
    <name evidence="7" type="ORF">EV670_0689</name>
</gene>
<keyword evidence="2" id="KW-1003">Cell membrane</keyword>
<dbReference type="AlphaFoldDB" id="A0A4Q7W0F6"/>
<keyword evidence="4 6" id="KW-1133">Transmembrane helix</keyword>
<dbReference type="InterPro" id="IPR023214">
    <property type="entry name" value="HAD_sf"/>
</dbReference>
<reference evidence="7 8" key="1">
    <citation type="submission" date="2019-02" db="EMBL/GenBank/DDBJ databases">
        <title>Genomic Encyclopedia of Type Strains, Phase IV (KMG-IV): sequencing the most valuable type-strain genomes for metagenomic binning, comparative biology and taxonomic classification.</title>
        <authorList>
            <person name="Goeker M."/>
        </authorList>
    </citation>
    <scope>NUCLEOTIDE SEQUENCE [LARGE SCALE GENOMIC DNA]</scope>
    <source>
        <strain evidence="7 8">DSM 19570</strain>
    </source>
</reference>
<dbReference type="CDD" id="cd13963">
    <property type="entry name" value="PT_UbiA_2"/>
    <property type="match status" value="1"/>
</dbReference>
<dbReference type="GO" id="GO:0016765">
    <property type="term" value="F:transferase activity, transferring alkyl or aryl (other than methyl) groups"/>
    <property type="evidence" value="ECO:0007669"/>
    <property type="project" value="InterPro"/>
</dbReference>
<evidence type="ECO:0000256" key="1">
    <source>
        <dbReference type="ARBA" id="ARBA00004141"/>
    </source>
</evidence>
<evidence type="ECO:0000256" key="6">
    <source>
        <dbReference type="SAM" id="Phobius"/>
    </source>
</evidence>
<feature type="transmembrane region" description="Helical" evidence="6">
    <location>
        <begin position="385"/>
        <end position="406"/>
    </location>
</feature>
<evidence type="ECO:0000313" key="7">
    <source>
        <dbReference type="EMBL" id="RZU02661.1"/>
    </source>
</evidence>
<dbReference type="Gene3D" id="1.10.357.140">
    <property type="entry name" value="UbiA prenyltransferase"/>
    <property type="match status" value="1"/>
</dbReference>
<dbReference type="Pfam" id="PF12710">
    <property type="entry name" value="HAD"/>
    <property type="match status" value="1"/>
</dbReference>
<dbReference type="InterPro" id="IPR039653">
    <property type="entry name" value="Prenyltransferase"/>
</dbReference>
<dbReference type="Gene3D" id="3.40.50.1000">
    <property type="entry name" value="HAD superfamily/HAD-like"/>
    <property type="match status" value="1"/>
</dbReference>
<organism evidence="7 8">
    <name type="scientific">Rivibacter subsaxonicus</name>
    <dbReference type="NCBI Taxonomy" id="457575"/>
    <lineage>
        <taxon>Bacteria</taxon>
        <taxon>Pseudomonadati</taxon>
        <taxon>Pseudomonadota</taxon>
        <taxon>Betaproteobacteria</taxon>
        <taxon>Burkholderiales</taxon>
        <taxon>Rivibacter</taxon>
    </lineage>
</organism>
<dbReference type="InterPro" id="IPR036412">
    <property type="entry name" value="HAD-like_sf"/>
</dbReference>
<protein>
    <submittedName>
        <fullName evidence="7">4-hydroxybenzoate polyprenyltransferase</fullName>
    </submittedName>
</protein>
<dbReference type="NCBIfam" id="NF006088">
    <property type="entry name" value="PRK08238.1"/>
    <property type="match status" value="1"/>
</dbReference>
<sequence length="473" mass="51508">MARSPLYVDLDGTLIATDLLHESLVLLVRDRPLAALQLPGWLLRGKAAFKREIARRVRLDPAALPYRAEVLDLIRTARAQGRRVVLATASDRGLAEAVAGHLGLFDAVLASDGSDNLSGAQKLAAIRLDAAGQGFCYAGDAPIDLGVWQGAQAAVVVSNSAALRRAAAGCAAVEAEISVPRASLRDWLYGIRLHQWLKNVLVFLPLLPILDMATSQMLLAALSMFLCFGLAASAIYVLNDLLDLEADRQHPRKCKRPFAAGLIPIAQGLRLALALLAASLVLAALTLPPAALGVLLGYVLLTTLYSTWLKRRVLVDVFTLALLYTLRIIGGWAATQVEPSMWMLGFSMFMFLSLALAKRYVEIGELRAHDQKRIKGRAYTADDGVFVLAAGLSAGQLSILTLSLYLNDPAVSARYTHAYVLWLMCPLLLYWLVRLWLKAYHGGLYDDPVVFALRDRISRLIVLVAVALVWLAL</sequence>
<dbReference type="Pfam" id="PF01040">
    <property type="entry name" value="UbiA"/>
    <property type="match status" value="1"/>
</dbReference>
<comment type="subcellular location">
    <subcellularLocation>
        <location evidence="1">Membrane</location>
        <topology evidence="1">Multi-pass membrane protein</topology>
    </subcellularLocation>
</comment>
<name>A0A4Q7W0F6_9BURK</name>
<dbReference type="InterPro" id="IPR044878">
    <property type="entry name" value="UbiA_sf"/>
</dbReference>
<dbReference type="OrthoDB" id="9803632at2"/>
<proteinExistence type="predicted"/>
<feature type="transmembrane region" description="Helical" evidence="6">
    <location>
        <begin position="258"/>
        <end position="284"/>
    </location>
</feature>
<dbReference type="Proteomes" id="UP000293671">
    <property type="component" value="Unassembled WGS sequence"/>
</dbReference>
<feature type="transmembrane region" description="Helical" evidence="6">
    <location>
        <begin position="313"/>
        <end position="334"/>
    </location>
</feature>
<accession>A0A4Q7W0F6</accession>
<feature type="transmembrane region" description="Helical" evidence="6">
    <location>
        <begin position="217"/>
        <end position="238"/>
    </location>
</feature>
<evidence type="ECO:0000313" key="8">
    <source>
        <dbReference type="Proteomes" id="UP000293671"/>
    </source>
</evidence>
<feature type="transmembrane region" description="Helical" evidence="6">
    <location>
        <begin position="418"/>
        <end position="437"/>
    </location>
</feature>
<keyword evidence="8" id="KW-1185">Reference proteome</keyword>
<dbReference type="SUPFAM" id="SSF56784">
    <property type="entry name" value="HAD-like"/>
    <property type="match status" value="1"/>
</dbReference>